<sequence length="176" mass="19355">MTDADVEAYDDEAYDGADEAHDIDTGDADPRRRRRFLALLLAGLAPWVVLIAPSGRDVFFAWGWINVEGWHVFHLYEYLFEFTRGPRALPRRLQAWPIATALYAGALVSALGGLVFGREDRRVTGGLAVFAMLSLLQFAAGFTRPGIARPGVTPLPVGVVAVLVVLWWFDGDLLGL</sequence>
<feature type="transmembrane region" description="Helical" evidence="1">
    <location>
        <begin position="96"/>
        <end position="117"/>
    </location>
</feature>
<organism evidence="3 4">
    <name type="scientific">Natronoarchaeum mannanilyticum</name>
    <dbReference type="NCBI Taxonomy" id="926360"/>
    <lineage>
        <taxon>Archaea</taxon>
        <taxon>Methanobacteriati</taxon>
        <taxon>Methanobacteriota</taxon>
        <taxon>Stenosarchaea group</taxon>
        <taxon>Halobacteria</taxon>
        <taxon>Halobacteriales</taxon>
        <taxon>Natronoarchaeaceae</taxon>
    </lineage>
</organism>
<proteinExistence type="predicted"/>
<dbReference type="InterPro" id="IPR026436">
    <property type="entry name" value="CHP04206"/>
</dbReference>
<evidence type="ECO:0000256" key="1">
    <source>
        <dbReference type="SAM" id="Phobius"/>
    </source>
</evidence>
<feature type="transmembrane region" description="Helical" evidence="1">
    <location>
        <begin position="152"/>
        <end position="169"/>
    </location>
</feature>
<evidence type="ECO:0000313" key="3">
    <source>
        <dbReference type="EMBL" id="GAA0674907.1"/>
    </source>
</evidence>
<dbReference type="NCBIfam" id="TIGR04206">
    <property type="entry name" value="near_ArtA"/>
    <property type="match status" value="1"/>
</dbReference>
<comment type="caution">
    <text evidence="3">The sequence shown here is derived from an EMBL/GenBank/DDBJ whole genome shotgun (WGS) entry which is preliminary data.</text>
</comment>
<evidence type="ECO:0000313" key="4">
    <source>
        <dbReference type="Proteomes" id="UP001500420"/>
    </source>
</evidence>
<keyword evidence="1" id="KW-0812">Transmembrane</keyword>
<keyword evidence="1" id="KW-1133">Transmembrane helix</keyword>
<evidence type="ECO:0000259" key="2">
    <source>
        <dbReference type="Pfam" id="PF26224"/>
    </source>
</evidence>
<feature type="transmembrane region" description="Helical" evidence="1">
    <location>
        <begin position="123"/>
        <end position="140"/>
    </location>
</feature>
<reference evidence="3 4" key="1">
    <citation type="journal article" date="2019" name="Int. J. Syst. Evol. Microbiol.">
        <title>The Global Catalogue of Microorganisms (GCM) 10K type strain sequencing project: providing services to taxonomists for standard genome sequencing and annotation.</title>
        <authorList>
            <consortium name="The Broad Institute Genomics Platform"/>
            <consortium name="The Broad Institute Genome Sequencing Center for Infectious Disease"/>
            <person name="Wu L."/>
            <person name="Ma J."/>
        </authorList>
    </citation>
    <scope>NUCLEOTIDE SEQUENCE [LARGE SCALE GENOMIC DNA]</scope>
    <source>
        <strain evidence="3 4">JCM 16328</strain>
    </source>
</reference>
<dbReference type="AlphaFoldDB" id="A0AAV3TA96"/>
<accession>A0AAV3TA96</accession>
<name>A0AAV3TA96_9EURY</name>
<gene>
    <name evidence="3" type="ORF">GCM10009020_23070</name>
</gene>
<dbReference type="Pfam" id="PF26224">
    <property type="entry name" value="DUF8050"/>
    <property type="match status" value="1"/>
</dbReference>
<dbReference type="InterPro" id="IPR058363">
    <property type="entry name" value="DUF8050"/>
</dbReference>
<keyword evidence="4" id="KW-1185">Reference proteome</keyword>
<protein>
    <recommendedName>
        <fullName evidence="2">DUF8050 domain-containing protein</fullName>
    </recommendedName>
</protein>
<feature type="domain" description="DUF8050" evidence="2">
    <location>
        <begin position="29"/>
        <end position="169"/>
    </location>
</feature>
<dbReference type="EMBL" id="BAAADV010000004">
    <property type="protein sequence ID" value="GAA0674907.1"/>
    <property type="molecule type" value="Genomic_DNA"/>
</dbReference>
<feature type="transmembrane region" description="Helical" evidence="1">
    <location>
        <begin position="36"/>
        <end position="53"/>
    </location>
</feature>
<keyword evidence="1" id="KW-0472">Membrane</keyword>
<dbReference type="Proteomes" id="UP001500420">
    <property type="component" value="Unassembled WGS sequence"/>
</dbReference>
<dbReference type="RefSeq" id="WP_343774170.1">
    <property type="nucleotide sequence ID" value="NZ_BAAADV010000004.1"/>
</dbReference>